<keyword evidence="6" id="KW-0812">Transmembrane</keyword>
<keyword evidence="8" id="KW-1133">Transmembrane helix</keyword>
<keyword evidence="4" id="KW-1003">Cell membrane</keyword>
<evidence type="ECO:0000256" key="8">
    <source>
        <dbReference type="ARBA" id="ARBA00022989"/>
    </source>
</evidence>
<feature type="chain" id="PRO_5045088473" evidence="10">
    <location>
        <begin position="21"/>
        <end position="144"/>
    </location>
</feature>
<reference evidence="12 13" key="1">
    <citation type="submission" date="2021-03" db="EMBL/GenBank/DDBJ databases">
        <authorList>
            <person name="Kim M.K."/>
        </authorList>
    </citation>
    <scope>NUCLEOTIDE SEQUENCE [LARGE SCALE GENOMIC DNA]</scope>
    <source>
        <strain evidence="12 13">BT442</strain>
    </source>
</reference>
<sequence>MKHLWLMLLTVALATGTVQAQTPNPASTAKPAAVADTTVYTYAEQMPQLPGGGGNAAICAAIGKELRFPPLDAKGQFPGSRMVVEFTVTKNGDVSNISIIKSLDSRLDAVVVRAIQTLPRLTPGQQAGVPVNVKIMVPITICLK</sequence>
<evidence type="ECO:0000256" key="2">
    <source>
        <dbReference type="ARBA" id="ARBA00006555"/>
    </source>
</evidence>
<dbReference type="NCBIfam" id="TIGR01352">
    <property type="entry name" value="tonB_Cterm"/>
    <property type="match status" value="1"/>
</dbReference>
<dbReference type="InterPro" id="IPR006260">
    <property type="entry name" value="TonB/TolA_C"/>
</dbReference>
<comment type="caution">
    <text evidence="12">The sequence shown here is derived from an EMBL/GenBank/DDBJ whole genome shotgun (WGS) entry which is preliminary data.</text>
</comment>
<keyword evidence="3" id="KW-0813">Transport</keyword>
<dbReference type="SUPFAM" id="SSF74653">
    <property type="entry name" value="TolA/TonB C-terminal domain"/>
    <property type="match status" value="1"/>
</dbReference>
<comment type="similarity">
    <text evidence="2">Belongs to the TonB family.</text>
</comment>
<evidence type="ECO:0000256" key="9">
    <source>
        <dbReference type="ARBA" id="ARBA00023136"/>
    </source>
</evidence>
<dbReference type="PANTHER" id="PTHR33446:SF2">
    <property type="entry name" value="PROTEIN TONB"/>
    <property type="match status" value="1"/>
</dbReference>
<dbReference type="Gene3D" id="3.30.1150.10">
    <property type="match status" value="1"/>
</dbReference>
<feature type="domain" description="TonB C-terminal" evidence="11">
    <location>
        <begin position="81"/>
        <end position="139"/>
    </location>
</feature>
<evidence type="ECO:0000256" key="5">
    <source>
        <dbReference type="ARBA" id="ARBA00022519"/>
    </source>
</evidence>
<gene>
    <name evidence="12" type="ORF">J4E00_24645</name>
</gene>
<dbReference type="Proteomes" id="UP000664369">
    <property type="component" value="Unassembled WGS sequence"/>
</dbReference>
<feature type="signal peptide" evidence="10">
    <location>
        <begin position="1"/>
        <end position="20"/>
    </location>
</feature>
<dbReference type="InterPro" id="IPR037682">
    <property type="entry name" value="TonB_C"/>
</dbReference>
<evidence type="ECO:0000256" key="10">
    <source>
        <dbReference type="SAM" id="SignalP"/>
    </source>
</evidence>
<evidence type="ECO:0000256" key="7">
    <source>
        <dbReference type="ARBA" id="ARBA00022927"/>
    </source>
</evidence>
<evidence type="ECO:0000256" key="4">
    <source>
        <dbReference type="ARBA" id="ARBA00022475"/>
    </source>
</evidence>
<keyword evidence="10" id="KW-0732">Signal</keyword>
<evidence type="ECO:0000259" key="11">
    <source>
        <dbReference type="Pfam" id="PF03544"/>
    </source>
</evidence>
<evidence type="ECO:0000256" key="3">
    <source>
        <dbReference type="ARBA" id="ARBA00022448"/>
    </source>
</evidence>
<keyword evidence="9" id="KW-0472">Membrane</keyword>
<organism evidence="12 13">
    <name type="scientific">Hymenobacter negativus</name>
    <dbReference type="NCBI Taxonomy" id="2795026"/>
    <lineage>
        <taxon>Bacteria</taxon>
        <taxon>Pseudomonadati</taxon>
        <taxon>Bacteroidota</taxon>
        <taxon>Cytophagia</taxon>
        <taxon>Cytophagales</taxon>
        <taxon>Hymenobacteraceae</taxon>
        <taxon>Hymenobacter</taxon>
    </lineage>
</organism>
<dbReference type="PANTHER" id="PTHR33446">
    <property type="entry name" value="PROTEIN TONB-RELATED"/>
    <property type="match status" value="1"/>
</dbReference>
<evidence type="ECO:0000256" key="1">
    <source>
        <dbReference type="ARBA" id="ARBA00004383"/>
    </source>
</evidence>
<evidence type="ECO:0000256" key="6">
    <source>
        <dbReference type="ARBA" id="ARBA00022692"/>
    </source>
</evidence>
<name>A0ABS3QNC2_9BACT</name>
<evidence type="ECO:0000313" key="13">
    <source>
        <dbReference type="Proteomes" id="UP000664369"/>
    </source>
</evidence>
<dbReference type="RefSeq" id="WP_208178048.1">
    <property type="nucleotide sequence ID" value="NZ_JAGETZ010000016.1"/>
</dbReference>
<dbReference type="EMBL" id="JAGETZ010000016">
    <property type="protein sequence ID" value="MBO2012279.1"/>
    <property type="molecule type" value="Genomic_DNA"/>
</dbReference>
<keyword evidence="7" id="KW-0653">Protein transport</keyword>
<dbReference type="InterPro" id="IPR051045">
    <property type="entry name" value="TonB-dependent_transducer"/>
</dbReference>
<dbReference type="Pfam" id="PF03544">
    <property type="entry name" value="TonB_C"/>
    <property type="match status" value="1"/>
</dbReference>
<keyword evidence="5" id="KW-0997">Cell inner membrane</keyword>
<proteinExistence type="inferred from homology"/>
<comment type="subcellular location">
    <subcellularLocation>
        <location evidence="1">Cell inner membrane</location>
        <topology evidence="1">Single-pass membrane protein</topology>
        <orientation evidence="1">Periplasmic side</orientation>
    </subcellularLocation>
</comment>
<protein>
    <submittedName>
        <fullName evidence="12">TonB family protein</fullName>
    </submittedName>
</protein>
<accession>A0ABS3QNC2</accession>
<keyword evidence="13" id="KW-1185">Reference proteome</keyword>
<evidence type="ECO:0000313" key="12">
    <source>
        <dbReference type="EMBL" id="MBO2012279.1"/>
    </source>
</evidence>